<accession>A0A939BTP0</accession>
<dbReference type="RefSeq" id="WP_204517392.1">
    <property type="nucleotide sequence ID" value="NZ_BAABIN010000038.1"/>
</dbReference>
<keyword evidence="2" id="KW-1185">Reference proteome</keyword>
<sequence length="273" mass="30769">MSTELPNLSEAVALTETQIESFRTNGHILLTNVLSSREIAAYRPHLTETVEMCQRELEDKLAKGEVDEELLGPINLRERNERYYQFVTARRFAKLAAELLGVEGVRIYRDNAIFKKPGAVYTRWHQDSDLTALDTDQIVTIWIPLVDLPAEIGSMKFISGSHKLNNRTESAMLKLRKATRQNLPTAWYGAMNAGDVTFHYGWTLHSANGNPSEITREVITIMYFADRAKIVTEEEEIGFDLKKHLAEFFPGVRPGEVAASPLNPLVYTTSSAP</sequence>
<dbReference type="PANTHER" id="PTHR20883:SF48">
    <property type="entry name" value="ECTOINE DIOXYGENASE"/>
    <property type="match status" value="1"/>
</dbReference>
<protein>
    <submittedName>
        <fullName evidence="1">Ectoine hydroxylase-related dioxygenase (Phytanoyl-CoA dioxygenase family)</fullName>
    </submittedName>
</protein>
<dbReference type="Gene3D" id="2.60.120.620">
    <property type="entry name" value="q2cbj1_9rhob like domain"/>
    <property type="match status" value="1"/>
</dbReference>
<evidence type="ECO:0000313" key="1">
    <source>
        <dbReference type="EMBL" id="MBM7589669.1"/>
    </source>
</evidence>
<proteinExistence type="predicted"/>
<comment type="caution">
    <text evidence="1">The sequence shown here is derived from an EMBL/GenBank/DDBJ whole genome shotgun (WGS) entry which is preliminary data.</text>
</comment>
<dbReference type="GO" id="GO:0016706">
    <property type="term" value="F:2-oxoglutarate-dependent dioxygenase activity"/>
    <property type="evidence" value="ECO:0007669"/>
    <property type="project" value="UniProtKB-ARBA"/>
</dbReference>
<dbReference type="Proteomes" id="UP000717624">
    <property type="component" value="Unassembled WGS sequence"/>
</dbReference>
<organism evidence="1 2">
    <name type="scientific">Brevibacillus fulvus</name>
    <dbReference type="NCBI Taxonomy" id="1125967"/>
    <lineage>
        <taxon>Bacteria</taxon>
        <taxon>Bacillati</taxon>
        <taxon>Bacillota</taxon>
        <taxon>Bacilli</taxon>
        <taxon>Bacillales</taxon>
        <taxon>Paenibacillaceae</taxon>
        <taxon>Brevibacillus</taxon>
    </lineage>
</organism>
<dbReference type="GO" id="GO:0005506">
    <property type="term" value="F:iron ion binding"/>
    <property type="evidence" value="ECO:0007669"/>
    <property type="project" value="UniProtKB-ARBA"/>
</dbReference>
<keyword evidence="1" id="KW-0223">Dioxygenase</keyword>
<reference evidence="1" key="1">
    <citation type="submission" date="2021-01" db="EMBL/GenBank/DDBJ databases">
        <title>Genomic Encyclopedia of Type Strains, Phase IV (KMG-IV): sequencing the most valuable type-strain genomes for metagenomic binning, comparative biology and taxonomic classification.</title>
        <authorList>
            <person name="Goeker M."/>
        </authorList>
    </citation>
    <scope>NUCLEOTIDE SEQUENCE</scope>
    <source>
        <strain evidence="1">DSM 25523</strain>
    </source>
</reference>
<evidence type="ECO:0000313" key="2">
    <source>
        <dbReference type="Proteomes" id="UP000717624"/>
    </source>
</evidence>
<dbReference type="PANTHER" id="PTHR20883">
    <property type="entry name" value="PHYTANOYL-COA DIOXYGENASE DOMAIN CONTAINING 1"/>
    <property type="match status" value="1"/>
</dbReference>
<dbReference type="Pfam" id="PF05721">
    <property type="entry name" value="PhyH"/>
    <property type="match status" value="1"/>
</dbReference>
<name>A0A939BTP0_9BACL</name>
<dbReference type="SUPFAM" id="SSF51197">
    <property type="entry name" value="Clavaminate synthase-like"/>
    <property type="match status" value="1"/>
</dbReference>
<dbReference type="AlphaFoldDB" id="A0A939BTP0"/>
<dbReference type="InterPro" id="IPR008775">
    <property type="entry name" value="Phytyl_CoA_dOase-like"/>
</dbReference>
<keyword evidence="1" id="KW-0560">Oxidoreductase</keyword>
<gene>
    <name evidence="1" type="ORF">JOD01_001269</name>
</gene>
<dbReference type="EMBL" id="JAFBEB010000003">
    <property type="protein sequence ID" value="MBM7589669.1"/>
    <property type="molecule type" value="Genomic_DNA"/>
</dbReference>